<evidence type="ECO:0000313" key="3">
    <source>
        <dbReference type="Proteomes" id="UP000467148"/>
    </source>
</evidence>
<sequence length="50" mass="5025">MFGTSEAGTTTPTDPVSTVNGDAGPPFTDASTLSVRLKFAKSGDPTHGTV</sequence>
<dbReference type="EMBL" id="AP022596">
    <property type="protein sequence ID" value="BBY67549.1"/>
    <property type="molecule type" value="Genomic_DNA"/>
</dbReference>
<feature type="region of interest" description="Disordered" evidence="1">
    <location>
        <begin position="1"/>
        <end position="30"/>
    </location>
</feature>
<protein>
    <submittedName>
        <fullName evidence="2">Uncharacterized protein</fullName>
    </submittedName>
</protein>
<feature type="compositionally biased region" description="Polar residues" evidence="1">
    <location>
        <begin position="1"/>
        <end position="20"/>
    </location>
</feature>
<reference evidence="2 3" key="1">
    <citation type="journal article" date="2019" name="Emerg. Microbes Infect.">
        <title>Comprehensive subspecies identification of 175 nontuberculous mycobacteria species based on 7547 genomic profiles.</title>
        <authorList>
            <person name="Matsumoto Y."/>
            <person name="Kinjo T."/>
            <person name="Motooka D."/>
            <person name="Nabeya D."/>
            <person name="Jung N."/>
            <person name="Uechi K."/>
            <person name="Horii T."/>
            <person name="Iida T."/>
            <person name="Fujita J."/>
            <person name="Nakamura S."/>
        </authorList>
    </citation>
    <scope>NUCLEOTIDE SEQUENCE [LARGE SCALE GENOMIC DNA]</scope>
    <source>
        <strain evidence="2 3">JCM 30396</strain>
    </source>
</reference>
<dbReference type="Proteomes" id="UP000467148">
    <property type="component" value="Chromosome"/>
</dbReference>
<dbReference type="AlphaFoldDB" id="A0A7I7TGQ8"/>
<keyword evidence="3" id="KW-1185">Reference proteome</keyword>
<name>A0A7I7TGQ8_9MYCO</name>
<evidence type="ECO:0000256" key="1">
    <source>
        <dbReference type="SAM" id="MobiDB-lite"/>
    </source>
</evidence>
<proteinExistence type="predicted"/>
<organism evidence="2 3">
    <name type="scientific">Mycolicibacterium helvum</name>
    <dbReference type="NCBI Taxonomy" id="1534349"/>
    <lineage>
        <taxon>Bacteria</taxon>
        <taxon>Bacillati</taxon>
        <taxon>Actinomycetota</taxon>
        <taxon>Actinomycetes</taxon>
        <taxon>Mycobacteriales</taxon>
        <taxon>Mycobacteriaceae</taxon>
        <taxon>Mycolicibacterium</taxon>
    </lineage>
</organism>
<gene>
    <name evidence="2" type="ORF">MHEL_57920</name>
</gene>
<evidence type="ECO:0000313" key="2">
    <source>
        <dbReference type="EMBL" id="BBY67549.1"/>
    </source>
</evidence>
<accession>A0A7I7TGQ8</accession>
<dbReference type="KEGG" id="mhev:MHEL_57920"/>